<dbReference type="InterPro" id="IPR003856">
    <property type="entry name" value="LPS_length_determ_N"/>
</dbReference>
<feature type="domain" description="Polysaccharide chain length determinant N-terminal" evidence="7">
    <location>
        <begin position="6"/>
        <end position="90"/>
    </location>
</feature>
<feature type="transmembrane region" description="Helical" evidence="6">
    <location>
        <begin position="179"/>
        <end position="201"/>
    </location>
</feature>
<keyword evidence="3 6" id="KW-0812">Transmembrane</keyword>
<proteinExistence type="predicted"/>
<organism evidence="9 10">
    <name type="scientific">Furfurilactobacillus siliginis</name>
    <dbReference type="NCBI Taxonomy" id="348151"/>
    <lineage>
        <taxon>Bacteria</taxon>
        <taxon>Bacillati</taxon>
        <taxon>Bacillota</taxon>
        <taxon>Bacilli</taxon>
        <taxon>Lactobacillales</taxon>
        <taxon>Lactobacillaceae</taxon>
        <taxon>Furfurilactobacillus</taxon>
    </lineage>
</organism>
<evidence type="ECO:0000259" key="7">
    <source>
        <dbReference type="Pfam" id="PF02706"/>
    </source>
</evidence>
<evidence type="ECO:0000313" key="9">
    <source>
        <dbReference type="EMBL" id="KRN95316.1"/>
    </source>
</evidence>
<evidence type="ECO:0000256" key="4">
    <source>
        <dbReference type="ARBA" id="ARBA00022989"/>
    </source>
</evidence>
<accession>A0A0R2LA36</accession>
<reference evidence="8 11" key="2">
    <citation type="submission" date="2019-07" db="EMBL/GenBank/DDBJ databases">
        <title>Whole genome shotgun sequence of Lactobacillus siliginis NBRC 101315.</title>
        <authorList>
            <person name="Hosoyama A."/>
            <person name="Uohara A."/>
            <person name="Ohji S."/>
            <person name="Ichikawa N."/>
        </authorList>
    </citation>
    <scope>NUCLEOTIDE SEQUENCE [LARGE SCALE GENOMIC DNA]</scope>
    <source>
        <strain evidence="8 11">NBRC 101315</strain>
    </source>
</reference>
<dbReference type="RefSeq" id="WP_057810925.1">
    <property type="nucleotide sequence ID" value="NZ_BJUD01000007.1"/>
</dbReference>
<keyword evidence="2" id="KW-1003">Cell membrane</keyword>
<evidence type="ECO:0000313" key="8">
    <source>
        <dbReference type="EMBL" id="GEK28286.1"/>
    </source>
</evidence>
<dbReference type="OrthoDB" id="2293053at2"/>
<keyword evidence="4 6" id="KW-1133">Transmembrane helix</keyword>
<dbReference type="PATRIC" id="fig|348151.3.peg.309"/>
<evidence type="ECO:0000256" key="6">
    <source>
        <dbReference type="SAM" id="Phobius"/>
    </source>
</evidence>
<evidence type="ECO:0000256" key="1">
    <source>
        <dbReference type="ARBA" id="ARBA00004651"/>
    </source>
</evidence>
<comment type="caution">
    <text evidence="9">The sequence shown here is derived from an EMBL/GenBank/DDBJ whole genome shotgun (WGS) entry which is preliminary data.</text>
</comment>
<sequence>MKTDYSIGELWKIFCKNILIVLLVGIVAGGATFAILKHQQKTTYTAHRSIVIAHDKNAKDSDSLTRADVLKMNTYAQIIDDPITTNRVYKSMRGTKGFTEDKNQLNGQISTTTNADSAVLTIAATNDSRNIAIKLANVTAKTVQKSLPKYIKHGGSVELLAPAEDHTVDTVTTPNVHKLTIYGLAAGLVLGAIVVFGIDLFKNQRR</sequence>
<keyword evidence="10" id="KW-1185">Reference proteome</keyword>
<evidence type="ECO:0000256" key="2">
    <source>
        <dbReference type="ARBA" id="ARBA00022475"/>
    </source>
</evidence>
<comment type="subcellular location">
    <subcellularLocation>
        <location evidence="1">Cell membrane</location>
        <topology evidence="1">Multi-pass membrane protein</topology>
    </subcellularLocation>
</comment>
<dbReference type="EMBL" id="JQCB01000010">
    <property type="protein sequence ID" value="KRN95316.1"/>
    <property type="molecule type" value="Genomic_DNA"/>
</dbReference>
<gene>
    <name evidence="9" type="ORF">IV55_GL000303</name>
    <name evidence="8" type="ORF">LSI01_05970</name>
</gene>
<dbReference type="EMBL" id="BJUD01000007">
    <property type="protein sequence ID" value="GEK28286.1"/>
    <property type="molecule type" value="Genomic_DNA"/>
</dbReference>
<evidence type="ECO:0000313" key="10">
    <source>
        <dbReference type="Proteomes" id="UP000051139"/>
    </source>
</evidence>
<dbReference type="AlphaFoldDB" id="A0A0R2LA36"/>
<dbReference type="Proteomes" id="UP000321429">
    <property type="component" value="Unassembled WGS sequence"/>
</dbReference>
<evidence type="ECO:0000313" key="11">
    <source>
        <dbReference type="Proteomes" id="UP000321429"/>
    </source>
</evidence>
<reference evidence="9 10" key="1">
    <citation type="journal article" date="2015" name="Genome Announc.">
        <title>Expanding the biotechnology potential of lactobacilli through comparative genomics of 213 strains and associated genera.</title>
        <authorList>
            <person name="Sun Z."/>
            <person name="Harris H.M."/>
            <person name="McCann A."/>
            <person name="Guo C."/>
            <person name="Argimon S."/>
            <person name="Zhang W."/>
            <person name="Yang X."/>
            <person name="Jeffery I.B."/>
            <person name="Cooney J.C."/>
            <person name="Kagawa T.F."/>
            <person name="Liu W."/>
            <person name="Song Y."/>
            <person name="Salvetti E."/>
            <person name="Wrobel A."/>
            <person name="Rasinkangas P."/>
            <person name="Parkhill J."/>
            <person name="Rea M.C."/>
            <person name="O'Sullivan O."/>
            <person name="Ritari J."/>
            <person name="Douillard F.P."/>
            <person name="Paul Ross R."/>
            <person name="Yang R."/>
            <person name="Briner A.E."/>
            <person name="Felis G.E."/>
            <person name="de Vos W.M."/>
            <person name="Barrangou R."/>
            <person name="Klaenhammer T.R."/>
            <person name="Caufield P.W."/>
            <person name="Cui Y."/>
            <person name="Zhang H."/>
            <person name="O'Toole P.W."/>
        </authorList>
    </citation>
    <scope>NUCLEOTIDE SEQUENCE [LARGE SCALE GENOMIC DNA]</scope>
    <source>
        <strain evidence="9 10">DSM 22696</strain>
    </source>
</reference>
<feature type="transmembrane region" description="Helical" evidence="6">
    <location>
        <begin position="18"/>
        <end position="36"/>
    </location>
</feature>
<name>A0A0R2LA36_9LACO</name>
<dbReference type="Proteomes" id="UP000051139">
    <property type="component" value="Unassembled WGS sequence"/>
</dbReference>
<keyword evidence="5 6" id="KW-0472">Membrane</keyword>
<dbReference type="GO" id="GO:0005886">
    <property type="term" value="C:plasma membrane"/>
    <property type="evidence" value="ECO:0007669"/>
    <property type="project" value="UniProtKB-SubCell"/>
</dbReference>
<protein>
    <recommendedName>
        <fullName evidence="7">Polysaccharide chain length determinant N-terminal domain-containing protein</fullName>
    </recommendedName>
</protein>
<dbReference type="STRING" id="348151.IV55_GL000303"/>
<evidence type="ECO:0000256" key="5">
    <source>
        <dbReference type="ARBA" id="ARBA00023136"/>
    </source>
</evidence>
<dbReference type="Pfam" id="PF02706">
    <property type="entry name" value="Wzz"/>
    <property type="match status" value="1"/>
</dbReference>
<evidence type="ECO:0000256" key="3">
    <source>
        <dbReference type="ARBA" id="ARBA00022692"/>
    </source>
</evidence>